<feature type="active site" description="Proton donor/acceptor" evidence="3">
    <location>
        <position position="139"/>
    </location>
</feature>
<evidence type="ECO:0000256" key="2">
    <source>
        <dbReference type="PIRNR" id="PIRNR006241"/>
    </source>
</evidence>
<keyword evidence="6" id="KW-1185">Reference proteome</keyword>
<evidence type="ECO:0000313" key="5">
    <source>
        <dbReference type="EMBL" id="AXK81070.1"/>
    </source>
</evidence>
<evidence type="ECO:0000256" key="1">
    <source>
        <dbReference type="ARBA" id="ARBA00023235"/>
    </source>
</evidence>
<sequence>MPRFSAHLGYLFTDRPLLARIDAAAACGFQAIEGRFPDVPAADFKHAVERNNLKVLGINTPQGGPDDFGLGALPGRERDWRAIFAQTLDYVTTVGGLAIHCLAGKVAPEHRRAAETTYVENLKWAADQAAARNVKLYLEPINPRDMPNYFLSELAHAADIIGQVGSDNVFIQYDFYHMQIVGGDLIERFKKYQPLIAHVQCSQVPVRHEPDGDGEINYPFVFAEIDRLGYPHWIGAEYKPRTATESGLAWGAAYGLHAPGG</sequence>
<dbReference type="OrthoDB" id="9786584at2"/>
<dbReference type="PANTHER" id="PTHR43489:SF6">
    <property type="entry name" value="HYDROXYPYRUVATE ISOMERASE-RELATED"/>
    <property type="match status" value="1"/>
</dbReference>
<dbReference type="GO" id="GO:0008903">
    <property type="term" value="F:hydroxypyruvate isomerase activity"/>
    <property type="evidence" value="ECO:0007669"/>
    <property type="project" value="TreeGrafter"/>
</dbReference>
<comment type="similarity">
    <text evidence="2">Belongs to the hyi family.</text>
</comment>
<dbReference type="RefSeq" id="WP_115691332.1">
    <property type="nucleotide sequence ID" value="NZ_CP031417.1"/>
</dbReference>
<proteinExistence type="inferred from homology"/>
<dbReference type="Pfam" id="PF01261">
    <property type="entry name" value="AP_endonuc_2"/>
    <property type="match status" value="1"/>
</dbReference>
<dbReference type="InterPro" id="IPR050417">
    <property type="entry name" value="Sugar_Epim/Isomerase"/>
</dbReference>
<evidence type="ECO:0000259" key="4">
    <source>
        <dbReference type="Pfam" id="PF01261"/>
    </source>
</evidence>
<dbReference type="KEGG" id="ptaw:DW352_11435"/>
<keyword evidence="1 2" id="KW-0413">Isomerase</keyword>
<accession>A0A345ZVX3</accession>
<reference evidence="5 6" key="1">
    <citation type="submission" date="2018-07" db="EMBL/GenBank/DDBJ databases">
        <authorList>
            <person name="Quirk P.G."/>
            <person name="Krulwich T.A."/>
        </authorList>
    </citation>
    <scope>NUCLEOTIDE SEQUENCE [LARGE SCALE GENOMIC DNA]</scope>
    <source>
        <strain evidence="5 6">CC-BB4</strain>
    </source>
</reference>
<gene>
    <name evidence="5" type="ORF">DW352_11435</name>
</gene>
<dbReference type="FunFam" id="3.20.20.150:FF:000007">
    <property type="entry name" value="Hydroxypyruvate isomerase"/>
    <property type="match status" value="1"/>
</dbReference>
<dbReference type="AlphaFoldDB" id="A0A345ZVX3"/>
<dbReference type="InterPro" id="IPR036237">
    <property type="entry name" value="Xyl_isomerase-like_sf"/>
</dbReference>
<evidence type="ECO:0000256" key="3">
    <source>
        <dbReference type="PIRSR" id="PIRSR006241-50"/>
    </source>
</evidence>
<evidence type="ECO:0000313" key="6">
    <source>
        <dbReference type="Proteomes" id="UP000254889"/>
    </source>
</evidence>
<organism evidence="5 6">
    <name type="scientific">Pseudolabrys taiwanensis</name>
    <dbReference type="NCBI Taxonomy" id="331696"/>
    <lineage>
        <taxon>Bacteria</taxon>
        <taxon>Pseudomonadati</taxon>
        <taxon>Pseudomonadota</taxon>
        <taxon>Alphaproteobacteria</taxon>
        <taxon>Hyphomicrobiales</taxon>
        <taxon>Xanthobacteraceae</taxon>
        <taxon>Pseudolabrys</taxon>
    </lineage>
</organism>
<dbReference type="PANTHER" id="PTHR43489">
    <property type="entry name" value="ISOMERASE"/>
    <property type="match status" value="1"/>
</dbReference>
<dbReference type="Gene3D" id="3.20.20.150">
    <property type="entry name" value="Divalent-metal-dependent TIM barrel enzymes"/>
    <property type="match status" value="1"/>
</dbReference>
<dbReference type="SUPFAM" id="SSF51658">
    <property type="entry name" value="Xylose isomerase-like"/>
    <property type="match status" value="1"/>
</dbReference>
<dbReference type="InterPro" id="IPR026040">
    <property type="entry name" value="HyI-like"/>
</dbReference>
<dbReference type="EMBL" id="CP031417">
    <property type="protein sequence ID" value="AXK81070.1"/>
    <property type="molecule type" value="Genomic_DNA"/>
</dbReference>
<dbReference type="GO" id="GO:0046487">
    <property type="term" value="P:glyoxylate metabolic process"/>
    <property type="evidence" value="ECO:0007669"/>
    <property type="project" value="TreeGrafter"/>
</dbReference>
<feature type="active site" description="Proton donor/acceptor" evidence="3">
    <location>
        <position position="237"/>
    </location>
</feature>
<dbReference type="PIRSF" id="PIRSF006241">
    <property type="entry name" value="HyI"/>
    <property type="match status" value="1"/>
</dbReference>
<feature type="domain" description="Xylose isomerase-like TIM barrel" evidence="4">
    <location>
        <begin position="21"/>
        <end position="250"/>
    </location>
</feature>
<protein>
    <submittedName>
        <fullName evidence="5">Isomerase</fullName>
    </submittedName>
</protein>
<name>A0A345ZVX3_9HYPH</name>
<dbReference type="Proteomes" id="UP000254889">
    <property type="component" value="Chromosome"/>
</dbReference>
<dbReference type="InterPro" id="IPR013022">
    <property type="entry name" value="Xyl_isomerase-like_TIM-brl"/>
</dbReference>